<keyword evidence="11 12" id="KW-0472">Membrane</keyword>
<dbReference type="PROSITE" id="PS00501">
    <property type="entry name" value="SPASE_I_1"/>
    <property type="match status" value="1"/>
</dbReference>
<evidence type="ECO:0000256" key="8">
    <source>
        <dbReference type="ARBA" id="ARBA00022692"/>
    </source>
</evidence>
<evidence type="ECO:0000256" key="5">
    <source>
        <dbReference type="ARBA" id="ARBA00019232"/>
    </source>
</evidence>
<dbReference type="NCBIfam" id="TIGR02227">
    <property type="entry name" value="sigpep_I_bact"/>
    <property type="match status" value="1"/>
</dbReference>
<keyword evidence="16" id="KW-1185">Reference proteome</keyword>
<dbReference type="InterPro" id="IPR019758">
    <property type="entry name" value="Pept_S26A_signal_pept_1_CS"/>
</dbReference>
<evidence type="ECO:0000256" key="6">
    <source>
        <dbReference type="ARBA" id="ARBA00022475"/>
    </source>
</evidence>
<dbReference type="EMBL" id="JAVRHX010000004">
    <property type="protein sequence ID" value="MDT0595808.1"/>
    <property type="molecule type" value="Genomic_DNA"/>
</dbReference>
<comment type="subcellular location">
    <subcellularLocation>
        <location evidence="2">Cell membrane</location>
        <topology evidence="2">Multi-pass membrane protein</topology>
    </subcellularLocation>
    <subcellularLocation>
        <location evidence="13">Membrane</location>
        <topology evidence="13">Multi-pass membrane protein</topology>
    </subcellularLocation>
</comment>
<evidence type="ECO:0000313" key="15">
    <source>
        <dbReference type="EMBL" id="MDT0595808.1"/>
    </source>
</evidence>
<dbReference type="GO" id="GO:0009003">
    <property type="term" value="F:signal peptidase activity"/>
    <property type="evidence" value="ECO:0007669"/>
    <property type="project" value="UniProtKB-EC"/>
</dbReference>
<evidence type="ECO:0000256" key="4">
    <source>
        <dbReference type="ARBA" id="ARBA00013208"/>
    </source>
</evidence>
<dbReference type="Pfam" id="PF10502">
    <property type="entry name" value="Peptidase_S26"/>
    <property type="match status" value="1"/>
</dbReference>
<dbReference type="PRINTS" id="PR00727">
    <property type="entry name" value="LEADERPTASE"/>
</dbReference>
<keyword evidence="10 12" id="KW-1133">Transmembrane helix</keyword>
<evidence type="ECO:0000256" key="7">
    <source>
        <dbReference type="ARBA" id="ARBA00022670"/>
    </source>
</evidence>
<dbReference type="InterPro" id="IPR019757">
    <property type="entry name" value="Pept_S26A_signal_pept_1_Lys-AS"/>
</dbReference>
<dbReference type="Gene3D" id="2.10.109.10">
    <property type="entry name" value="Umud Fragment, subunit A"/>
    <property type="match status" value="1"/>
</dbReference>
<dbReference type="RefSeq" id="WP_311369334.1">
    <property type="nucleotide sequence ID" value="NZ_JAVRHX010000004.1"/>
</dbReference>
<keyword evidence="7 12" id="KW-0645">Protease</keyword>
<name>A0ABU2ZUT8_9ALTE</name>
<feature type="domain" description="Peptidase S26" evidence="14">
    <location>
        <begin position="62"/>
        <end position="265"/>
    </location>
</feature>
<proteinExistence type="inferred from homology"/>
<dbReference type="PROSITE" id="PS00761">
    <property type="entry name" value="SPASE_I_3"/>
    <property type="match status" value="1"/>
</dbReference>
<dbReference type="InterPro" id="IPR019533">
    <property type="entry name" value="Peptidase_S26"/>
</dbReference>
<dbReference type="PROSITE" id="PS00760">
    <property type="entry name" value="SPASE_I_2"/>
    <property type="match status" value="1"/>
</dbReference>
<evidence type="ECO:0000256" key="3">
    <source>
        <dbReference type="ARBA" id="ARBA00009370"/>
    </source>
</evidence>
<evidence type="ECO:0000256" key="12">
    <source>
        <dbReference type="RuleBase" id="RU003993"/>
    </source>
</evidence>
<dbReference type="Proteomes" id="UP001253545">
    <property type="component" value="Unassembled WGS sequence"/>
</dbReference>
<keyword evidence="8 12" id="KW-0812">Transmembrane</keyword>
<organism evidence="15 16">
    <name type="scientific">Glaciecola petra</name>
    <dbReference type="NCBI Taxonomy" id="3075602"/>
    <lineage>
        <taxon>Bacteria</taxon>
        <taxon>Pseudomonadati</taxon>
        <taxon>Pseudomonadota</taxon>
        <taxon>Gammaproteobacteria</taxon>
        <taxon>Alteromonadales</taxon>
        <taxon>Alteromonadaceae</taxon>
        <taxon>Glaciecola</taxon>
    </lineage>
</organism>
<sequence>MANYFSIFLVVISAVTGLVWLGYALFFAPKKHASGADAADNVSKSITVTAEEARLQMPAAVDFCKQMFPIFFGVMVFRSFIYEPFQIPSGSMFPTLLVGDFLLVEKFSYSIKDPVARKEIFKTGDIERGDVVVFKYPFDTNVDYIKRVVGLPGDTITYRNKTIYIKPACSQSDECPEAFIAIQEFVGRSDAEIHGDAVNMYTEQLGDVEHKILRNPNRGSTSGQFVVPQGEYFVMGDNRDNSQDGRAWGYVPEENMVGKAVFIWMSFKFERKEEDFLPTFIPTGVRFDRIGGIE</sequence>
<evidence type="ECO:0000256" key="10">
    <source>
        <dbReference type="ARBA" id="ARBA00022989"/>
    </source>
</evidence>
<dbReference type="PANTHER" id="PTHR43390">
    <property type="entry name" value="SIGNAL PEPTIDASE I"/>
    <property type="match status" value="1"/>
</dbReference>
<evidence type="ECO:0000256" key="13">
    <source>
        <dbReference type="RuleBase" id="RU362042"/>
    </source>
</evidence>
<dbReference type="PANTHER" id="PTHR43390:SF1">
    <property type="entry name" value="CHLOROPLAST PROCESSING PEPTIDASE"/>
    <property type="match status" value="1"/>
</dbReference>
<gene>
    <name evidence="15" type="primary">lepB</name>
    <name evidence="15" type="ORF">RM552_13190</name>
</gene>
<reference evidence="15 16" key="1">
    <citation type="submission" date="2023-09" db="EMBL/GenBank/DDBJ databases">
        <authorList>
            <person name="Rey-Velasco X."/>
        </authorList>
    </citation>
    <scope>NUCLEOTIDE SEQUENCE [LARGE SCALE GENOMIC DNA]</scope>
    <source>
        <strain evidence="15 16">P117</strain>
    </source>
</reference>
<comment type="similarity">
    <text evidence="3 13">Belongs to the peptidase S26 family.</text>
</comment>
<keyword evidence="6" id="KW-1003">Cell membrane</keyword>
<comment type="catalytic activity">
    <reaction evidence="1 12">
        <text>Cleavage of hydrophobic, N-terminal signal or leader sequences from secreted and periplasmic proteins.</text>
        <dbReference type="EC" id="3.4.21.89"/>
    </reaction>
</comment>
<accession>A0ABU2ZUT8</accession>
<dbReference type="CDD" id="cd06530">
    <property type="entry name" value="S26_SPase_I"/>
    <property type="match status" value="1"/>
</dbReference>
<keyword evidence="9 12" id="KW-0378">Hydrolase</keyword>
<evidence type="ECO:0000256" key="1">
    <source>
        <dbReference type="ARBA" id="ARBA00000677"/>
    </source>
</evidence>
<evidence type="ECO:0000259" key="14">
    <source>
        <dbReference type="Pfam" id="PF10502"/>
    </source>
</evidence>
<comment type="caution">
    <text evidence="13">Lacks conserved residue(s) required for the propagation of feature annotation.</text>
</comment>
<dbReference type="InterPro" id="IPR019756">
    <property type="entry name" value="Pept_S26A_signal_pept_1_Ser-AS"/>
</dbReference>
<protein>
    <recommendedName>
        <fullName evidence="5 12">Signal peptidase I</fullName>
        <ecNumber evidence="4 12">3.4.21.89</ecNumber>
    </recommendedName>
</protein>
<evidence type="ECO:0000256" key="2">
    <source>
        <dbReference type="ARBA" id="ARBA00004651"/>
    </source>
</evidence>
<dbReference type="InterPro" id="IPR000223">
    <property type="entry name" value="Pept_S26A_signal_pept_1"/>
</dbReference>
<dbReference type="InterPro" id="IPR036286">
    <property type="entry name" value="LexA/Signal_pep-like_sf"/>
</dbReference>
<dbReference type="Gene3D" id="2.170.230.10">
    <property type="match status" value="1"/>
</dbReference>
<evidence type="ECO:0000256" key="11">
    <source>
        <dbReference type="ARBA" id="ARBA00023136"/>
    </source>
</evidence>
<comment type="caution">
    <text evidence="15">The sequence shown here is derived from an EMBL/GenBank/DDBJ whole genome shotgun (WGS) entry which is preliminary data.</text>
</comment>
<feature type="transmembrane region" description="Helical" evidence="12">
    <location>
        <begin position="6"/>
        <end position="26"/>
    </location>
</feature>
<dbReference type="SUPFAM" id="SSF51306">
    <property type="entry name" value="LexA/Signal peptidase"/>
    <property type="match status" value="1"/>
</dbReference>
<evidence type="ECO:0000313" key="16">
    <source>
        <dbReference type="Proteomes" id="UP001253545"/>
    </source>
</evidence>
<dbReference type="InterPro" id="IPR019766">
    <property type="entry name" value="Sign_pep_all-beta_subdom"/>
</dbReference>
<evidence type="ECO:0000256" key="9">
    <source>
        <dbReference type="ARBA" id="ARBA00022801"/>
    </source>
</evidence>
<dbReference type="EC" id="3.4.21.89" evidence="4 12"/>